<accession>A0A1Q5PYK4</accession>
<dbReference type="STRING" id="52770.BSZ40_00940"/>
<dbReference type="EMBL" id="MQVS01000001">
    <property type="protein sequence ID" value="OKL52703.1"/>
    <property type="molecule type" value="Genomic_DNA"/>
</dbReference>
<evidence type="ECO:0000313" key="3">
    <source>
        <dbReference type="EMBL" id="OKL52703.1"/>
    </source>
</evidence>
<dbReference type="OrthoDB" id="8555652at2"/>
<dbReference type="InterPro" id="IPR026881">
    <property type="entry name" value="WYL_dom"/>
</dbReference>
<proteinExistence type="predicted"/>
<dbReference type="Gene3D" id="1.10.10.10">
    <property type="entry name" value="Winged helix-like DNA-binding domain superfamily/Winged helix DNA-binding domain"/>
    <property type="match status" value="1"/>
</dbReference>
<dbReference type="Proteomes" id="UP000185612">
    <property type="component" value="Unassembled WGS sequence"/>
</dbReference>
<dbReference type="InterPro" id="IPR036390">
    <property type="entry name" value="WH_DNA-bd_sf"/>
</dbReference>
<keyword evidence="4" id="KW-1185">Reference proteome</keyword>
<dbReference type="PROSITE" id="PS52050">
    <property type="entry name" value="WYL"/>
    <property type="match status" value="1"/>
</dbReference>
<dbReference type="Pfam" id="PF08279">
    <property type="entry name" value="HTH_11"/>
    <property type="match status" value="1"/>
</dbReference>
<comment type="caution">
    <text evidence="3">The sequence shown here is derived from an EMBL/GenBank/DDBJ whole genome shotgun (WGS) entry which is preliminary data.</text>
</comment>
<dbReference type="SUPFAM" id="SSF46785">
    <property type="entry name" value="Winged helix' DNA-binding domain"/>
    <property type="match status" value="1"/>
</dbReference>
<name>A0A1Q5PYK4_9ACTO</name>
<feature type="domain" description="WYL" evidence="2">
    <location>
        <begin position="141"/>
        <end position="207"/>
    </location>
</feature>
<evidence type="ECO:0000259" key="2">
    <source>
        <dbReference type="Pfam" id="PF13280"/>
    </source>
</evidence>
<reference evidence="4" key="1">
    <citation type="submission" date="2016-12" db="EMBL/GenBank/DDBJ databases">
        <authorList>
            <person name="Meng X."/>
        </authorList>
    </citation>
    <scope>NUCLEOTIDE SEQUENCE [LARGE SCALE GENOMIC DNA]</scope>
    <source>
        <strain evidence="4">DSM 20732</strain>
    </source>
</reference>
<evidence type="ECO:0008006" key="5">
    <source>
        <dbReference type="Google" id="ProtNLM"/>
    </source>
</evidence>
<dbReference type="RefSeq" id="WP_073822317.1">
    <property type="nucleotide sequence ID" value="NZ_MQVS01000001.1"/>
</dbReference>
<dbReference type="InterPro" id="IPR036388">
    <property type="entry name" value="WH-like_DNA-bd_sf"/>
</dbReference>
<dbReference type="AlphaFoldDB" id="A0A1Q5PYK4"/>
<dbReference type="InParanoid" id="A0A1Q5PYK4"/>
<dbReference type="InterPro" id="IPR013196">
    <property type="entry name" value="HTH_11"/>
</dbReference>
<dbReference type="Pfam" id="PF13280">
    <property type="entry name" value="WYL"/>
    <property type="match status" value="1"/>
</dbReference>
<dbReference type="PANTHER" id="PTHR34580">
    <property type="match status" value="1"/>
</dbReference>
<feature type="domain" description="Helix-turn-helix type 11" evidence="1">
    <location>
        <begin position="12"/>
        <end position="64"/>
    </location>
</feature>
<sequence>MDTASSLGKALRALELLQLRPGLSGQALAEQLEISPRAVRRLITNLRAGGFTITSAPGPGGGYRIERGPRTPLVLTEEELTAVAMLFMQNAQTTTGQAARSAAAKVLRALPTRAVDVARPVFATVTAVEQATNNAPSPAIVLQLATAIDRRVRIEMRYQPVAGGTADLRLVEPWGLVVRQHRWYLLGRNTAQGQTRTYRIDRITEIRATDSEFSPPSDLDAAAVFTEHLRTSWKHPTRVDIDAPLATASRWLPTTMGTLTATSPTTCQLTGRTNNCQAYITDLLQTPFTCTVRGGAQLLAAAQAVHSRLRIDLG</sequence>
<dbReference type="InterPro" id="IPR051534">
    <property type="entry name" value="CBASS_pafABC_assoc_protein"/>
</dbReference>
<protein>
    <recommendedName>
        <fullName evidence="5">WYL domain-containing protein</fullName>
    </recommendedName>
</protein>
<dbReference type="PANTHER" id="PTHR34580:SF3">
    <property type="entry name" value="PROTEIN PAFB"/>
    <property type="match status" value="1"/>
</dbReference>
<gene>
    <name evidence="3" type="ORF">BSZ40_00940</name>
</gene>
<organism evidence="3 4">
    <name type="scientific">Buchananella hordeovulneris</name>
    <dbReference type="NCBI Taxonomy" id="52770"/>
    <lineage>
        <taxon>Bacteria</taxon>
        <taxon>Bacillati</taxon>
        <taxon>Actinomycetota</taxon>
        <taxon>Actinomycetes</taxon>
        <taxon>Actinomycetales</taxon>
        <taxon>Actinomycetaceae</taxon>
        <taxon>Buchananella</taxon>
    </lineage>
</organism>
<evidence type="ECO:0000313" key="4">
    <source>
        <dbReference type="Proteomes" id="UP000185612"/>
    </source>
</evidence>
<evidence type="ECO:0000259" key="1">
    <source>
        <dbReference type="Pfam" id="PF08279"/>
    </source>
</evidence>